<dbReference type="InterPro" id="IPR006379">
    <property type="entry name" value="HAD-SF_hydro_IIB"/>
</dbReference>
<comment type="similarity">
    <text evidence="2 4">Belongs to the trehalose phosphatase family.</text>
</comment>
<protein>
    <recommendedName>
        <fullName evidence="4">Trehalose 6-phosphate phosphatase</fullName>
        <ecNumber evidence="4">3.1.3.12</ecNumber>
    </recommendedName>
</protein>
<dbReference type="PANTHER" id="PTHR43768:SF3">
    <property type="entry name" value="TREHALOSE 6-PHOSPHATE PHOSPHATASE"/>
    <property type="match status" value="1"/>
</dbReference>
<evidence type="ECO:0000256" key="1">
    <source>
        <dbReference type="ARBA" id="ARBA00005199"/>
    </source>
</evidence>
<dbReference type="NCBIfam" id="TIGR01484">
    <property type="entry name" value="HAD-SF-IIB"/>
    <property type="match status" value="1"/>
</dbReference>
<proteinExistence type="inferred from homology"/>
<gene>
    <name evidence="5" type="ORF">B5C34_00505</name>
</gene>
<dbReference type="CDD" id="cd01627">
    <property type="entry name" value="HAD_TPP"/>
    <property type="match status" value="1"/>
</dbReference>
<keyword evidence="3 4" id="KW-0378">Hydrolase</keyword>
<comment type="pathway">
    <text evidence="1 4">Glycan biosynthesis; trehalose biosynthesis.</text>
</comment>
<keyword evidence="6" id="KW-1185">Reference proteome</keyword>
<dbReference type="EC" id="3.1.3.12" evidence="4"/>
<name>A0A219B165_9SPHN</name>
<dbReference type="PANTHER" id="PTHR43768">
    <property type="entry name" value="TREHALOSE 6-PHOSPHATE PHOSPHATASE"/>
    <property type="match status" value="1"/>
</dbReference>
<accession>A0A219B165</accession>
<dbReference type="AlphaFoldDB" id="A0A219B165"/>
<dbReference type="GO" id="GO:0046872">
    <property type="term" value="F:metal ion binding"/>
    <property type="evidence" value="ECO:0007669"/>
    <property type="project" value="UniProtKB-KW"/>
</dbReference>
<evidence type="ECO:0000313" key="6">
    <source>
        <dbReference type="Proteomes" id="UP000198462"/>
    </source>
</evidence>
<comment type="caution">
    <text evidence="5">The sequence shown here is derived from an EMBL/GenBank/DDBJ whole genome shotgun (WGS) entry which is preliminary data.</text>
</comment>
<keyword evidence="4" id="KW-0460">Magnesium</keyword>
<evidence type="ECO:0000313" key="5">
    <source>
        <dbReference type="EMBL" id="OWV32081.1"/>
    </source>
</evidence>
<dbReference type="InterPro" id="IPR036412">
    <property type="entry name" value="HAD-like_sf"/>
</dbReference>
<dbReference type="Pfam" id="PF02358">
    <property type="entry name" value="Trehalose_PPase"/>
    <property type="match status" value="1"/>
</dbReference>
<dbReference type="SUPFAM" id="SSF56784">
    <property type="entry name" value="HAD-like"/>
    <property type="match status" value="1"/>
</dbReference>
<dbReference type="Gene3D" id="3.30.70.1020">
    <property type="entry name" value="Trehalose-6-phosphate phosphatase related protein, domain 2"/>
    <property type="match status" value="1"/>
</dbReference>
<evidence type="ECO:0000256" key="3">
    <source>
        <dbReference type="ARBA" id="ARBA00022801"/>
    </source>
</evidence>
<comment type="catalytic activity">
    <reaction evidence="4">
        <text>alpha,alpha-trehalose 6-phosphate + H2O = alpha,alpha-trehalose + phosphate</text>
        <dbReference type="Rhea" id="RHEA:23420"/>
        <dbReference type="ChEBI" id="CHEBI:15377"/>
        <dbReference type="ChEBI" id="CHEBI:16551"/>
        <dbReference type="ChEBI" id="CHEBI:43474"/>
        <dbReference type="ChEBI" id="CHEBI:58429"/>
        <dbReference type="EC" id="3.1.3.12"/>
    </reaction>
</comment>
<organism evidence="5 6">
    <name type="scientific">Pacificimonas flava</name>
    <dbReference type="NCBI Taxonomy" id="1234595"/>
    <lineage>
        <taxon>Bacteria</taxon>
        <taxon>Pseudomonadati</taxon>
        <taxon>Pseudomonadota</taxon>
        <taxon>Alphaproteobacteria</taxon>
        <taxon>Sphingomonadales</taxon>
        <taxon>Sphingosinicellaceae</taxon>
        <taxon>Pacificimonas</taxon>
    </lineage>
</organism>
<dbReference type="InterPro" id="IPR044651">
    <property type="entry name" value="OTSB-like"/>
</dbReference>
<dbReference type="OrthoDB" id="9814913at2"/>
<dbReference type="UniPathway" id="UPA00299"/>
<evidence type="ECO:0000256" key="2">
    <source>
        <dbReference type="ARBA" id="ARBA00008770"/>
    </source>
</evidence>
<evidence type="ECO:0000256" key="4">
    <source>
        <dbReference type="RuleBase" id="RU361117"/>
    </source>
</evidence>
<keyword evidence="4" id="KW-0479">Metal-binding</keyword>
<dbReference type="NCBIfam" id="TIGR00685">
    <property type="entry name" value="T6PP"/>
    <property type="match status" value="1"/>
</dbReference>
<dbReference type="Gene3D" id="3.40.50.1000">
    <property type="entry name" value="HAD superfamily/HAD-like"/>
    <property type="match status" value="1"/>
</dbReference>
<dbReference type="GO" id="GO:0004805">
    <property type="term" value="F:trehalose-phosphatase activity"/>
    <property type="evidence" value="ECO:0007669"/>
    <property type="project" value="UniProtKB-EC"/>
</dbReference>
<reference evidence="6" key="1">
    <citation type="submission" date="2017-05" db="EMBL/GenBank/DDBJ databases">
        <authorList>
            <person name="Lin X."/>
        </authorList>
    </citation>
    <scope>NUCLEOTIDE SEQUENCE [LARGE SCALE GENOMIC DNA]</scope>
    <source>
        <strain evidence="6">JLT2012</strain>
    </source>
</reference>
<dbReference type="Proteomes" id="UP000198462">
    <property type="component" value="Unassembled WGS sequence"/>
</dbReference>
<dbReference type="InterPro" id="IPR023214">
    <property type="entry name" value="HAD_sf"/>
</dbReference>
<comment type="function">
    <text evidence="4">Removes the phosphate from trehalose 6-phosphate to produce free trehalose.</text>
</comment>
<dbReference type="GO" id="GO:0005992">
    <property type="term" value="P:trehalose biosynthetic process"/>
    <property type="evidence" value="ECO:0007669"/>
    <property type="project" value="UniProtKB-UniPathway"/>
</dbReference>
<dbReference type="InterPro" id="IPR003337">
    <property type="entry name" value="Trehalose_PPase"/>
</dbReference>
<sequence length="242" mass="25359">MSSADLTAPPALSDLDAAALFLDFDGTLVEIADNPDGIVVPDRLAFRLAELADRLSGRLAVISGRSLGDLETHLGRLPTAAAGSHGGEMKLPGGEVVRNGSCPSSVRSAAGRFVDQTGGLLLESKPLGLAIHYRQAPEREVEVIGFVERMAEEFGLKAKRGKMVAELIAHDTDKGEAVAKFMAEPAFAGSRPIFIGDDVTDEDGFLAAASGGGFGILVGEPRETAARYLLPDTPSVYAWLGL</sequence>
<dbReference type="EMBL" id="NFZT01000001">
    <property type="protein sequence ID" value="OWV32081.1"/>
    <property type="molecule type" value="Genomic_DNA"/>
</dbReference>
<comment type="cofactor">
    <cofactor evidence="4">
        <name>Mg(2+)</name>
        <dbReference type="ChEBI" id="CHEBI:18420"/>
    </cofactor>
</comment>